<protein>
    <submittedName>
        <fullName evidence="2">Uncharacterized protein</fullName>
    </submittedName>
</protein>
<gene>
    <name evidence="2" type="ORF">METZ01_LOCUS392641</name>
</gene>
<sequence length="43" mass="4925">MAQPADMVRLYKPNDRHVVSLCLLMATSMAYLATTWPKVQFPE</sequence>
<organism evidence="2">
    <name type="scientific">marine metagenome</name>
    <dbReference type="NCBI Taxonomy" id="408172"/>
    <lineage>
        <taxon>unclassified sequences</taxon>
        <taxon>metagenomes</taxon>
        <taxon>ecological metagenomes</taxon>
    </lineage>
</organism>
<dbReference type="AlphaFoldDB" id="A0A382V034"/>
<reference evidence="2" key="1">
    <citation type="submission" date="2018-05" db="EMBL/GenBank/DDBJ databases">
        <authorList>
            <person name="Lanie J.A."/>
            <person name="Ng W.-L."/>
            <person name="Kazmierczak K.M."/>
            <person name="Andrzejewski T.M."/>
            <person name="Davidsen T.M."/>
            <person name="Wayne K.J."/>
            <person name="Tettelin H."/>
            <person name="Glass J.I."/>
            <person name="Rusch D."/>
            <person name="Podicherti R."/>
            <person name="Tsui H.-C.T."/>
            <person name="Winkler M.E."/>
        </authorList>
    </citation>
    <scope>NUCLEOTIDE SEQUENCE</scope>
</reference>
<dbReference type="EMBL" id="UINC01148099">
    <property type="protein sequence ID" value="SVD39787.1"/>
    <property type="molecule type" value="Genomic_DNA"/>
</dbReference>
<proteinExistence type="predicted"/>
<evidence type="ECO:0000256" key="1">
    <source>
        <dbReference type="SAM" id="Phobius"/>
    </source>
</evidence>
<evidence type="ECO:0000313" key="2">
    <source>
        <dbReference type="EMBL" id="SVD39787.1"/>
    </source>
</evidence>
<name>A0A382V034_9ZZZZ</name>
<feature type="transmembrane region" description="Helical" evidence="1">
    <location>
        <begin position="18"/>
        <end position="36"/>
    </location>
</feature>
<feature type="non-terminal residue" evidence="2">
    <location>
        <position position="43"/>
    </location>
</feature>
<keyword evidence="1" id="KW-0812">Transmembrane</keyword>
<keyword evidence="1" id="KW-0472">Membrane</keyword>
<keyword evidence="1" id="KW-1133">Transmembrane helix</keyword>
<accession>A0A382V034</accession>